<comment type="catalytic activity">
    <reaction evidence="1">
        <text>4-amino-5-hydroxymethyl-2-methylpyrimidine + ATP = 4-amino-2-methyl-5-(phosphooxymethyl)pyrimidine + ADP + H(+)</text>
        <dbReference type="Rhea" id="RHEA:23096"/>
        <dbReference type="ChEBI" id="CHEBI:15378"/>
        <dbReference type="ChEBI" id="CHEBI:16892"/>
        <dbReference type="ChEBI" id="CHEBI:30616"/>
        <dbReference type="ChEBI" id="CHEBI:58354"/>
        <dbReference type="ChEBI" id="CHEBI:456216"/>
        <dbReference type="EC" id="2.7.1.49"/>
    </reaction>
</comment>
<dbReference type="KEGG" id="tum:CBW65_10945"/>
<dbReference type="InterPro" id="IPR013749">
    <property type="entry name" value="PM/HMP-P_kinase-1"/>
</dbReference>
<protein>
    <recommendedName>
        <fullName evidence="7">Hydroxymethylpyrimidine/phosphomethylpyrimidine kinase</fullName>
        <ecNumber evidence="5">2.7.1.49</ecNumber>
        <ecNumber evidence="6">2.7.4.7</ecNumber>
    </recommendedName>
    <alternativeName>
        <fullName evidence="14">Hydroxymethylpyrimidine kinase</fullName>
    </alternativeName>
    <alternativeName>
        <fullName evidence="15">Hydroxymethylpyrimidine phosphate kinase</fullName>
    </alternativeName>
</protein>
<evidence type="ECO:0000256" key="3">
    <source>
        <dbReference type="ARBA" id="ARBA00004769"/>
    </source>
</evidence>
<gene>
    <name evidence="17" type="ORF">CBW65_10945</name>
</gene>
<dbReference type="SUPFAM" id="SSF53613">
    <property type="entry name" value="Ribokinase-like"/>
    <property type="match status" value="1"/>
</dbReference>
<dbReference type="EC" id="2.7.1.49" evidence="5"/>
<evidence type="ECO:0000313" key="17">
    <source>
        <dbReference type="EMBL" id="ARU61464.1"/>
    </source>
</evidence>
<proteinExistence type="inferred from homology"/>
<dbReference type="FunFam" id="3.40.1190.20:FF:000003">
    <property type="entry name" value="Phosphomethylpyrimidine kinase ThiD"/>
    <property type="match status" value="1"/>
</dbReference>
<keyword evidence="11" id="KW-0067">ATP-binding</keyword>
<evidence type="ECO:0000256" key="4">
    <source>
        <dbReference type="ARBA" id="ARBA00009879"/>
    </source>
</evidence>
<organism evidence="17 18">
    <name type="scientific">Tumebacillus avium</name>
    <dbReference type="NCBI Taxonomy" id="1903704"/>
    <lineage>
        <taxon>Bacteria</taxon>
        <taxon>Bacillati</taxon>
        <taxon>Bacillota</taxon>
        <taxon>Bacilli</taxon>
        <taxon>Bacillales</taxon>
        <taxon>Alicyclobacillaceae</taxon>
        <taxon>Tumebacillus</taxon>
    </lineage>
</organism>
<dbReference type="EMBL" id="CP021434">
    <property type="protein sequence ID" value="ARU61464.1"/>
    <property type="molecule type" value="Genomic_DNA"/>
</dbReference>
<keyword evidence="8" id="KW-0808">Transferase</keyword>
<dbReference type="EC" id="2.7.4.7" evidence="6"/>
<dbReference type="GO" id="GO:0005829">
    <property type="term" value="C:cytosol"/>
    <property type="evidence" value="ECO:0007669"/>
    <property type="project" value="TreeGrafter"/>
</dbReference>
<evidence type="ECO:0000256" key="11">
    <source>
        <dbReference type="ARBA" id="ARBA00022840"/>
    </source>
</evidence>
<dbReference type="CDD" id="cd01169">
    <property type="entry name" value="HMPP_kinase"/>
    <property type="match status" value="1"/>
</dbReference>
<dbReference type="PANTHER" id="PTHR20858">
    <property type="entry name" value="PHOSPHOMETHYLPYRIMIDINE KINASE"/>
    <property type="match status" value="1"/>
</dbReference>
<evidence type="ECO:0000256" key="1">
    <source>
        <dbReference type="ARBA" id="ARBA00000151"/>
    </source>
</evidence>
<comment type="catalytic activity">
    <reaction evidence="2">
        <text>4-amino-2-methyl-5-(phosphooxymethyl)pyrimidine + ATP = 4-amino-2-methyl-5-(diphosphooxymethyl)pyrimidine + ADP</text>
        <dbReference type="Rhea" id="RHEA:19893"/>
        <dbReference type="ChEBI" id="CHEBI:30616"/>
        <dbReference type="ChEBI" id="CHEBI:57841"/>
        <dbReference type="ChEBI" id="CHEBI:58354"/>
        <dbReference type="ChEBI" id="CHEBI:456216"/>
        <dbReference type="EC" id="2.7.4.7"/>
    </reaction>
</comment>
<evidence type="ECO:0000256" key="15">
    <source>
        <dbReference type="ARBA" id="ARBA00043176"/>
    </source>
</evidence>
<dbReference type="OrthoDB" id="9810880at2"/>
<evidence type="ECO:0000256" key="13">
    <source>
        <dbReference type="ARBA" id="ARBA00037917"/>
    </source>
</evidence>
<keyword evidence="10 17" id="KW-0418">Kinase</keyword>
<evidence type="ECO:0000256" key="12">
    <source>
        <dbReference type="ARBA" id="ARBA00022977"/>
    </source>
</evidence>
<evidence type="ECO:0000256" key="5">
    <source>
        <dbReference type="ARBA" id="ARBA00012135"/>
    </source>
</evidence>
<evidence type="ECO:0000256" key="8">
    <source>
        <dbReference type="ARBA" id="ARBA00022679"/>
    </source>
</evidence>
<keyword evidence="18" id="KW-1185">Reference proteome</keyword>
<dbReference type="InterPro" id="IPR029056">
    <property type="entry name" value="Ribokinase-like"/>
</dbReference>
<keyword evidence="12" id="KW-0784">Thiamine biosynthesis</keyword>
<dbReference type="GO" id="GO:0008972">
    <property type="term" value="F:phosphomethylpyrimidine kinase activity"/>
    <property type="evidence" value="ECO:0007669"/>
    <property type="project" value="UniProtKB-EC"/>
</dbReference>
<comment type="pathway">
    <text evidence="3">Cofactor biosynthesis; thiamine diphosphate biosynthesis; 4-amino-2-methyl-5-diphosphomethylpyrimidine from 5-amino-1-(5-phospho-D-ribosyl)imidazole: step 3/3.</text>
</comment>
<dbReference type="AlphaFoldDB" id="A0A1Y0IQ43"/>
<feature type="domain" description="Pyridoxamine kinase/Phosphomethylpyrimidine kinase" evidence="16">
    <location>
        <begin position="13"/>
        <end position="256"/>
    </location>
</feature>
<dbReference type="RefSeq" id="WP_087456844.1">
    <property type="nucleotide sequence ID" value="NZ_CP021434.1"/>
</dbReference>
<dbReference type="InterPro" id="IPR004399">
    <property type="entry name" value="HMP/HMP-P_kinase_dom"/>
</dbReference>
<name>A0A1Y0IQ43_9BACL</name>
<keyword evidence="9" id="KW-0547">Nucleotide-binding</keyword>
<evidence type="ECO:0000256" key="2">
    <source>
        <dbReference type="ARBA" id="ARBA00000565"/>
    </source>
</evidence>
<dbReference type="GO" id="GO:0009228">
    <property type="term" value="P:thiamine biosynthetic process"/>
    <property type="evidence" value="ECO:0007669"/>
    <property type="project" value="UniProtKB-KW"/>
</dbReference>
<dbReference type="NCBIfam" id="TIGR00097">
    <property type="entry name" value="HMP-P_kinase"/>
    <property type="match status" value="1"/>
</dbReference>
<dbReference type="Proteomes" id="UP000195437">
    <property type="component" value="Chromosome"/>
</dbReference>
<accession>A0A1Y0IQ43</accession>
<reference evidence="18" key="1">
    <citation type="submission" date="2017-05" db="EMBL/GenBank/DDBJ databases">
        <authorList>
            <person name="Sung H."/>
        </authorList>
    </citation>
    <scope>NUCLEOTIDE SEQUENCE [LARGE SCALE GENOMIC DNA]</scope>
    <source>
        <strain evidence="18">AR23208</strain>
    </source>
</reference>
<evidence type="ECO:0000313" key="18">
    <source>
        <dbReference type="Proteomes" id="UP000195437"/>
    </source>
</evidence>
<dbReference type="GO" id="GO:0005524">
    <property type="term" value="F:ATP binding"/>
    <property type="evidence" value="ECO:0007669"/>
    <property type="project" value="UniProtKB-KW"/>
</dbReference>
<evidence type="ECO:0000256" key="10">
    <source>
        <dbReference type="ARBA" id="ARBA00022777"/>
    </source>
</evidence>
<evidence type="ECO:0000256" key="7">
    <source>
        <dbReference type="ARBA" id="ARBA00019161"/>
    </source>
</evidence>
<evidence type="ECO:0000256" key="14">
    <source>
        <dbReference type="ARBA" id="ARBA00042102"/>
    </source>
</evidence>
<comment type="similarity">
    <text evidence="4">Belongs to the ThiD family.</text>
</comment>
<comment type="pathway">
    <text evidence="13">Cofactor biosynthesis; thiamine diphosphate biosynthesis; 4-amino-2-methyl-5-diphosphomethylpyrimidine from 5-amino-1-(5-phospho-D-ribosyl)imidazole: step 2/3.</text>
</comment>
<sequence>MTVSRALTIAGSDSGGGAGIQADLKTFTVLGVYGMSALTAITAQNTLGVHGIYNLPLEAIEQQIDAVATDIGVDAVKTGMLSQAPIIERVAERIKANNIPNLVVDPVMVAKGGARLLEQDSQQALIRHLLPLATVITPNLPEAEVLTGRTITTVEEMKEAARHIHSFGTRYVVVKGGHLDGDALDILFDGETFAEFVAPRHETKHTHGTGCTFSAAITSELAKGASVHDAVTTAKHFITCAIQDTLGLGQGHGPTNHWAYGKRQHQLI</sequence>
<dbReference type="GO" id="GO:0008902">
    <property type="term" value="F:hydroxymethylpyrimidine kinase activity"/>
    <property type="evidence" value="ECO:0007669"/>
    <property type="project" value="UniProtKB-EC"/>
</dbReference>
<dbReference type="Pfam" id="PF08543">
    <property type="entry name" value="Phos_pyr_kin"/>
    <property type="match status" value="1"/>
</dbReference>
<evidence type="ECO:0000256" key="6">
    <source>
        <dbReference type="ARBA" id="ARBA00012963"/>
    </source>
</evidence>
<dbReference type="PANTHER" id="PTHR20858:SF17">
    <property type="entry name" value="HYDROXYMETHYLPYRIMIDINE_PHOSPHOMETHYLPYRIMIDINE KINASE THI20-RELATED"/>
    <property type="match status" value="1"/>
</dbReference>
<evidence type="ECO:0000256" key="9">
    <source>
        <dbReference type="ARBA" id="ARBA00022741"/>
    </source>
</evidence>
<dbReference type="Gene3D" id="3.40.1190.20">
    <property type="match status" value="1"/>
</dbReference>
<evidence type="ECO:0000259" key="16">
    <source>
        <dbReference type="Pfam" id="PF08543"/>
    </source>
</evidence>